<evidence type="ECO:0000313" key="9">
    <source>
        <dbReference type="EMBL" id="BAQ00450.1"/>
    </source>
</evidence>
<dbReference type="Gene3D" id="1.20.1640.10">
    <property type="entry name" value="Multidrug efflux transporter AcrB transmembrane domain"/>
    <property type="match status" value="2"/>
</dbReference>
<dbReference type="PANTHER" id="PTHR33406:SF10">
    <property type="entry name" value="SSD DOMAIN-CONTAINING PROTEIN"/>
    <property type="match status" value="1"/>
</dbReference>
<evidence type="ECO:0000259" key="8">
    <source>
        <dbReference type="PROSITE" id="PS50156"/>
    </source>
</evidence>
<sequence>MGQVDDSGAGLLLWPCPGKGRNHRPGRTGQHARPEQGRRQELQPATRQGPRHPDRHCAYRPRQRMDVQRRRPATLSPTTTSQGKRSGCPRSDSMTLSEPTSRLDRFIASTARWLISWSKSIVVLTLIATALLAVSAMRTHLDPGFNKLIPMRHEYMTAFLKHSATFSGANRILVSVEWKGRQGDIYNKEFLEALRGVTDEVFFTPGVNRGQVYSLFTPNVKYIEITEDGYVGEVLIPSRFEANEQGLAQVRSNVAKSGQIGSLVSNDLKSAMVRADLLEVDPKTGEKLDYHKVAQRLEEIRSKFEGKDISIHIIGFSKVLGDVMDGLTTVMTFFAIAFVITAIMLRLYTKSTNITVVGLAVALLPVIWLLGILPLIGYGIDPMSILVPFLIFSIGVSHAVQMTGAWKHDVRAGLSSSLAAENAIRKLAIPGALALLTNALGFMVIMLIDIPIVHELGVTACMGVLLMIITNKVFLPAVLANLRLEKKAMQAPSSSANGRNPIWWKLSALAESRPAMLTLAVSLLLLAAGTYESRKLLTGDVGTGAPELRAESRYNRDNDTIIGSYSIGMDVLSVFVETSNLDEGCLNWQVMNAVERFESRMRRVDGVQSVSTVSGLAKIAASSNNEGNPRWAALQRTEAALRSGAKALSPDMGLNTEGCKVINLQVFLKDHEGATLTHVVNEVRDFIVADKTPNVKFLLAGGNAGVAVATNEAVEHAEVQMLGSIFGAITLLCWLTFRSWRAVLCIVVPLAIVSILCNALMAMLGIGLKVPTLPVVALGVGVGVDYGIYLFESMQHELRERDITLREAFYEAMRQRGNAAIFTALTMSIGVGTWAFSALKFQADMGILLAFMFLVNMLGAIFLLPAMAYWLNVGTAEAKARVKRLHRQPRHAHAAGSAGGISHAGGMLKPEPQSSVNGKV</sequence>
<reference evidence="9" key="1">
    <citation type="submission" date="2013-12" db="EMBL/GenBank/DDBJ databases">
        <title>Comamonas teststeroni TA441 putative mega-cluster of steroid degradation gene.</title>
        <authorList>
            <person name="Horinouchi M."/>
        </authorList>
    </citation>
    <scope>NUCLEOTIDE SEQUENCE</scope>
    <source>
        <strain evidence="9">TA441</strain>
    </source>
</reference>
<dbReference type="GO" id="GO:0005886">
    <property type="term" value="C:plasma membrane"/>
    <property type="evidence" value="ECO:0007669"/>
    <property type="project" value="UniProtKB-SubCell"/>
</dbReference>
<feature type="region of interest" description="Disordered" evidence="6">
    <location>
        <begin position="892"/>
        <end position="920"/>
    </location>
</feature>
<feature type="region of interest" description="Disordered" evidence="6">
    <location>
        <begin position="1"/>
        <end position="99"/>
    </location>
</feature>
<feature type="transmembrane region" description="Helical" evidence="7">
    <location>
        <begin position="357"/>
        <end position="380"/>
    </location>
</feature>
<feature type="transmembrane region" description="Helical" evidence="7">
    <location>
        <begin position="845"/>
        <end position="871"/>
    </location>
</feature>
<evidence type="ECO:0000256" key="6">
    <source>
        <dbReference type="SAM" id="MobiDB-lite"/>
    </source>
</evidence>
<name>A0A0A8J520_COMTE</name>
<dbReference type="Pfam" id="PF03176">
    <property type="entry name" value="MMPL"/>
    <property type="match status" value="2"/>
</dbReference>
<keyword evidence="2" id="KW-1003">Cell membrane</keyword>
<dbReference type="InterPro" id="IPR050545">
    <property type="entry name" value="Mycobact_MmpL"/>
</dbReference>
<feature type="compositionally biased region" description="Polar residues" evidence="6">
    <location>
        <begin position="75"/>
        <end position="84"/>
    </location>
</feature>
<feature type="transmembrane region" description="Helical" evidence="7">
    <location>
        <begin position="456"/>
        <end position="480"/>
    </location>
</feature>
<feature type="transmembrane region" description="Helical" evidence="7">
    <location>
        <begin position="326"/>
        <end position="345"/>
    </location>
</feature>
<feature type="transmembrane region" description="Helical" evidence="7">
    <location>
        <begin position="744"/>
        <end position="766"/>
    </location>
</feature>
<proteinExistence type="predicted"/>
<evidence type="ECO:0000256" key="5">
    <source>
        <dbReference type="ARBA" id="ARBA00023136"/>
    </source>
</evidence>
<keyword evidence="5 7" id="KW-0472">Membrane</keyword>
<feature type="domain" description="SSD" evidence="8">
    <location>
        <begin position="322"/>
        <end position="481"/>
    </location>
</feature>
<dbReference type="EMBL" id="AB898030">
    <property type="protein sequence ID" value="BAQ00450.1"/>
    <property type="molecule type" value="Genomic_DNA"/>
</dbReference>
<evidence type="ECO:0000256" key="1">
    <source>
        <dbReference type="ARBA" id="ARBA00004651"/>
    </source>
</evidence>
<organism evidence="9">
    <name type="scientific">Comamonas testosteroni</name>
    <name type="common">Pseudomonas testosteroni</name>
    <dbReference type="NCBI Taxonomy" id="285"/>
    <lineage>
        <taxon>Bacteria</taxon>
        <taxon>Pseudomonadati</taxon>
        <taxon>Pseudomonadota</taxon>
        <taxon>Betaproteobacteria</taxon>
        <taxon>Burkholderiales</taxon>
        <taxon>Comamonadaceae</taxon>
        <taxon>Comamonas</taxon>
    </lineage>
</organism>
<protein>
    <submittedName>
        <fullName evidence="9">RND efflux transporter</fullName>
    </submittedName>
</protein>
<dbReference type="InterPro" id="IPR000731">
    <property type="entry name" value="SSD"/>
</dbReference>
<dbReference type="InterPro" id="IPR004869">
    <property type="entry name" value="MMPL_dom"/>
</dbReference>
<dbReference type="PANTHER" id="PTHR33406">
    <property type="entry name" value="MEMBRANE PROTEIN MJ1562-RELATED"/>
    <property type="match status" value="1"/>
</dbReference>
<feature type="transmembrane region" description="Helical" evidence="7">
    <location>
        <begin position="386"/>
        <end position="406"/>
    </location>
</feature>
<evidence type="ECO:0000256" key="2">
    <source>
        <dbReference type="ARBA" id="ARBA00022475"/>
    </source>
</evidence>
<accession>A0A0A8J520</accession>
<comment type="subcellular location">
    <subcellularLocation>
        <location evidence="1">Cell membrane</location>
        <topology evidence="1">Multi-pass membrane protein</topology>
    </subcellularLocation>
</comment>
<keyword evidence="3 7" id="KW-0812">Transmembrane</keyword>
<feature type="transmembrane region" description="Helical" evidence="7">
    <location>
        <begin position="772"/>
        <end position="791"/>
    </location>
</feature>
<keyword evidence="4 7" id="KW-1133">Transmembrane helix</keyword>
<evidence type="ECO:0000256" key="3">
    <source>
        <dbReference type="ARBA" id="ARBA00022692"/>
    </source>
</evidence>
<feature type="compositionally biased region" description="Basic and acidic residues" evidence="6">
    <location>
        <begin position="51"/>
        <end position="69"/>
    </location>
</feature>
<feature type="compositionally biased region" description="Basic and acidic residues" evidence="6">
    <location>
        <begin position="32"/>
        <end position="41"/>
    </location>
</feature>
<feature type="transmembrane region" description="Helical" evidence="7">
    <location>
        <begin position="819"/>
        <end position="839"/>
    </location>
</feature>
<feature type="transmembrane region" description="Helical" evidence="7">
    <location>
        <begin position="121"/>
        <end position="141"/>
    </location>
</feature>
<evidence type="ECO:0000256" key="4">
    <source>
        <dbReference type="ARBA" id="ARBA00022989"/>
    </source>
</evidence>
<dbReference type="PROSITE" id="PS50156">
    <property type="entry name" value="SSD"/>
    <property type="match status" value="1"/>
</dbReference>
<dbReference type="AlphaFoldDB" id="A0A0A8J520"/>
<feature type="transmembrane region" description="Helical" evidence="7">
    <location>
        <begin position="427"/>
        <end position="450"/>
    </location>
</feature>
<evidence type="ECO:0000256" key="7">
    <source>
        <dbReference type="SAM" id="Phobius"/>
    </source>
</evidence>
<dbReference type="SUPFAM" id="SSF82866">
    <property type="entry name" value="Multidrug efflux transporter AcrB transmembrane domain"/>
    <property type="match status" value="2"/>
</dbReference>